<dbReference type="Proteomes" id="UP000247727">
    <property type="component" value="Unassembled WGS sequence"/>
</dbReference>
<evidence type="ECO:0008006" key="5">
    <source>
        <dbReference type="Google" id="ProtNLM"/>
    </source>
</evidence>
<evidence type="ECO:0000256" key="2">
    <source>
        <dbReference type="SAM" id="Phobius"/>
    </source>
</evidence>
<keyword evidence="2" id="KW-0472">Membrane</keyword>
<dbReference type="InterPro" id="IPR036366">
    <property type="entry name" value="PGBDSf"/>
</dbReference>
<dbReference type="InterPro" id="IPR036365">
    <property type="entry name" value="PGBD-like_sf"/>
</dbReference>
<keyword evidence="2" id="KW-1133">Transmembrane helix</keyword>
<evidence type="ECO:0000313" key="3">
    <source>
        <dbReference type="EMBL" id="PYF06764.1"/>
    </source>
</evidence>
<feature type="transmembrane region" description="Helical" evidence="2">
    <location>
        <begin position="433"/>
        <end position="457"/>
    </location>
</feature>
<evidence type="ECO:0000313" key="4">
    <source>
        <dbReference type="Proteomes" id="UP000247727"/>
    </source>
</evidence>
<reference evidence="3 4" key="1">
    <citation type="submission" date="2018-06" db="EMBL/GenBank/DDBJ databases">
        <title>Genomic Encyclopedia of Type Strains, Phase III (KMG-III): the genomes of soil and plant-associated and newly described type strains.</title>
        <authorList>
            <person name="Whitman W."/>
        </authorList>
    </citation>
    <scope>NUCLEOTIDE SEQUENCE [LARGE SCALE GENOMIC DNA]</scope>
    <source>
        <strain evidence="3 4">JA737</strain>
    </source>
</reference>
<accession>A0A318TQ17</accession>
<feature type="compositionally biased region" description="Pro residues" evidence="1">
    <location>
        <begin position="318"/>
        <end position="328"/>
    </location>
</feature>
<proteinExistence type="predicted"/>
<name>A0A318TQ17_9RHOB</name>
<keyword evidence="4" id="KW-1185">Reference proteome</keyword>
<dbReference type="RefSeq" id="WP_110807202.1">
    <property type="nucleotide sequence ID" value="NZ_QJTK01000023.1"/>
</dbReference>
<keyword evidence="2" id="KW-0812">Transmembrane</keyword>
<dbReference type="Gene3D" id="1.10.101.10">
    <property type="entry name" value="PGBD-like superfamily/PGBD"/>
    <property type="match status" value="1"/>
</dbReference>
<feature type="compositionally biased region" description="Low complexity" evidence="1">
    <location>
        <begin position="339"/>
        <end position="355"/>
    </location>
</feature>
<feature type="region of interest" description="Disordered" evidence="1">
    <location>
        <begin position="318"/>
        <end position="360"/>
    </location>
</feature>
<sequence>MLNFTLTHDLLQRACDRSGFFVPESGLVFFGLRGAVPAGGALLRDFASAQELRPAAIDHVTMACTIGQWKPAEKMLAVHLGSTVPNRATIGKALEHGGAGTNQLLPGWYKFRKGMHRQGAKTGHRAFRQASFQPVRRSRDNLSYDALDRIDLGGPNGTWVADNIHCAHSRGPTGFSSAGCQVVCGLPKSQARGFAPETGPWARFIETAYDAFSAQEEFIYVLFEAADFASGSDLHNPDAVQIVRFGSVGPAAGVVQQALIDRDLLQGPPDNSFGRGSLAALIAFQMQTLAPHQVDGVCGPLTAQALGITLPNLAAGPTSPPKIAPAPAPAIDAPDDSELAAATAPAPTGSAPLSPAEDKTMDNDDLAEIRTQLERLAAQYPELTPLNAALGPFLGRLLDGKKTVIGVVGAVLTTLLTPGGASATDVKALFEHLAPTLTGAAPILQPLFIALTLWGALGKIEKRLVNKL</sequence>
<comment type="caution">
    <text evidence="3">The sequence shown here is derived from an EMBL/GenBank/DDBJ whole genome shotgun (WGS) entry which is preliminary data.</text>
</comment>
<organism evidence="3 4">
    <name type="scientific">Rhodobacter viridis</name>
    <dbReference type="NCBI Taxonomy" id="1054202"/>
    <lineage>
        <taxon>Bacteria</taxon>
        <taxon>Pseudomonadati</taxon>
        <taxon>Pseudomonadota</taxon>
        <taxon>Alphaproteobacteria</taxon>
        <taxon>Rhodobacterales</taxon>
        <taxon>Rhodobacter group</taxon>
        <taxon>Rhodobacter</taxon>
    </lineage>
</organism>
<dbReference type="EMBL" id="QJTK01000023">
    <property type="protein sequence ID" value="PYF06764.1"/>
    <property type="molecule type" value="Genomic_DNA"/>
</dbReference>
<dbReference type="AlphaFoldDB" id="A0A318TQ17"/>
<gene>
    <name evidence="3" type="ORF">C8J30_12319</name>
</gene>
<protein>
    <recommendedName>
        <fullName evidence="5">Peptidoglycan binding protein</fullName>
    </recommendedName>
</protein>
<evidence type="ECO:0000256" key="1">
    <source>
        <dbReference type="SAM" id="MobiDB-lite"/>
    </source>
</evidence>
<dbReference type="SUPFAM" id="SSF47090">
    <property type="entry name" value="PGBD-like"/>
    <property type="match status" value="1"/>
</dbReference>
<dbReference type="OrthoDB" id="9815229at2"/>